<reference evidence="2 3" key="1">
    <citation type="submission" date="2021-01" db="EMBL/GenBank/DDBJ databases">
        <title>Whole genome shotgun sequence of Plantactinospora mayteni NBRC 109088.</title>
        <authorList>
            <person name="Komaki H."/>
            <person name="Tamura T."/>
        </authorList>
    </citation>
    <scope>NUCLEOTIDE SEQUENCE [LARGE SCALE GENOMIC DNA]</scope>
    <source>
        <strain evidence="2 3">NBRC 109088</strain>
    </source>
</reference>
<name>A0ABQ4EQN2_9ACTN</name>
<feature type="signal peptide" evidence="1">
    <location>
        <begin position="1"/>
        <end position="27"/>
    </location>
</feature>
<protein>
    <recommendedName>
        <fullName evidence="4">VCBS repeat-containing protein</fullName>
    </recommendedName>
</protein>
<keyword evidence="3" id="KW-1185">Reference proteome</keyword>
<comment type="caution">
    <text evidence="2">The sequence shown here is derived from an EMBL/GenBank/DDBJ whole genome shotgun (WGS) entry which is preliminary data.</text>
</comment>
<evidence type="ECO:0000313" key="2">
    <source>
        <dbReference type="EMBL" id="GIG96966.1"/>
    </source>
</evidence>
<dbReference type="RefSeq" id="WP_203858472.1">
    <property type="nucleotide sequence ID" value="NZ_BAAAZQ010000001.1"/>
</dbReference>
<evidence type="ECO:0000256" key="1">
    <source>
        <dbReference type="SAM" id="SignalP"/>
    </source>
</evidence>
<dbReference type="InterPro" id="IPR028994">
    <property type="entry name" value="Integrin_alpha_N"/>
</dbReference>
<evidence type="ECO:0000313" key="3">
    <source>
        <dbReference type="Proteomes" id="UP000621500"/>
    </source>
</evidence>
<dbReference type="SUPFAM" id="SSF69318">
    <property type="entry name" value="Integrin alpha N-terminal domain"/>
    <property type="match status" value="1"/>
</dbReference>
<gene>
    <name evidence="2" type="ORF">Pma05_35390</name>
</gene>
<evidence type="ECO:0008006" key="4">
    <source>
        <dbReference type="Google" id="ProtNLM"/>
    </source>
</evidence>
<keyword evidence="1" id="KW-0732">Signal</keyword>
<dbReference type="Pfam" id="PF17963">
    <property type="entry name" value="Big_9"/>
    <property type="match status" value="1"/>
</dbReference>
<dbReference type="PANTHER" id="PTHR46580:SF4">
    <property type="entry name" value="ATP_GTP-BINDING PROTEIN"/>
    <property type="match status" value="1"/>
</dbReference>
<organism evidence="2 3">
    <name type="scientific">Plantactinospora mayteni</name>
    <dbReference type="NCBI Taxonomy" id="566021"/>
    <lineage>
        <taxon>Bacteria</taxon>
        <taxon>Bacillati</taxon>
        <taxon>Actinomycetota</taxon>
        <taxon>Actinomycetes</taxon>
        <taxon>Micromonosporales</taxon>
        <taxon>Micromonosporaceae</taxon>
        <taxon>Plantactinospora</taxon>
    </lineage>
</organism>
<accession>A0ABQ4EQN2</accession>
<dbReference type="Gene3D" id="2.60.40.3440">
    <property type="match status" value="1"/>
</dbReference>
<proteinExistence type="predicted"/>
<dbReference type="Proteomes" id="UP000621500">
    <property type="component" value="Unassembled WGS sequence"/>
</dbReference>
<feature type="chain" id="PRO_5046893529" description="VCBS repeat-containing protein" evidence="1">
    <location>
        <begin position="28"/>
        <end position="364"/>
    </location>
</feature>
<sequence length="364" mass="37833">MRNSRLAAAIVALLMASVGGLARPAYAGGPGDPILGDLDGDGLLDRARLRTDPSDRCVVLVESGRAGSGYGAAVPHEYALPNGGGCPDLGVAVDLDRDGRAELVVGRYGGLNGRNAPDLVVLRDFRMSVQLDGLAKPNALGRADFNADGLLDVYGWTDQGQGFASYLNTGTGTLVPGPVRYCARSLQYGLADFDRNGATDLAIAYRDGCTGQPSQGVAVVLDDGTVVQLLGGDDGSQSRTVHVLDANTDGMPDVIAYYQRTTPITTFLSLGDGTFAASPLAVPDQMTVSVQGSTRIAALANDQISTRATVDIVSPPAAGAVEVNPDRSITYTPDGSSNATDRFVYRISQDGRTSDAPVTLVIVR</sequence>
<dbReference type="EMBL" id="BONX01000023">
    <property type="protein sequence ID" value="GIG96966.1"/>
    <property type="molecule type" value="Genomic_DNA"/>
</dbReference>
<dbReference type="PANTHER" id="PTHR46580">
    <property type="entry name" value="SENSOR KINASE-RELATED"/>
    <property type="match status" value="1"/>
</dbReference>